<evidence type="ECO:0000313" key="2">
    <source>
        <dbReference type="Proteomes" id="UP001189429"/>
    </source>
</evidence>
<organism evidence="1 2">
    <name type="scientific">Prorocentrum cordatum</name>
    <dbReference type="NCBI Taxonomy" id="2364126"/>
    <lineage>
        <taxon>Eukaryota</taxon>
        <taxon>Sar</taxon>
        <taxon>Alveolata</taxon>
        <taxon>Dinophyceae</taxon>
        <taxon>Prorocentrales</taxon>
        <taxon>Prorocentraceae</taxon>
        <taxon>Prorocentrum</taxon>
    </lineage>
</organism>
<protein>
    <submittedName>
        <fullName evidence="1">Uncharacterized protein</fullName>
    </submittedName>
</protein>
<proteinExistence type="predicted"/>
<sequence>AALPDGNTWALLEPSKLAEAGYTSEQTQAVTVNDMIKMKISIVVQGKPDHACEDLMRLSSAVPDWASDECKADMNALNVCLSMLKPDAAPLGPEQEEATAAFQSIKSGRMMLSEYAKEWPRGRDLLDTAETLLQSLIEGHKCEDKAGCLYDRAVSIAGHLTAISGLLADATEIDLRYLPSAIERLMDDYLAWTGDMILDLCEDMAVTASTWLDHPPDAAGWLGAAWNDKLSAVNGLVSKLETMPKVTDRMKQDLDADAYLLTAKMAHGAASCIKDFSDLENREAVAQVPAVMTKLARDLQGHKAFHDEHAVQAALEAIVGNIMARSEFADIKARAQLLLADRPKQFCDISKVTMFGCFPSDHFFDVEWAGDIVKKDDRPEANDLLVGQGYSVEFTEDARMAFAEAAAAARFTEDKLMTQVGAITNIARVWRCAVPFLTQSCDLTEEALGLWLQGRDAVASLVGTANHMLRQVEDFTGMTFDWDTASDPRSDGYLGNLEKYFELTPADHVELLDELPLGKAVSQTLVGMERVLGEVRTRWQDGFAAAISRIVDWSPDWEPVQEQLMNVPSHPMCKALVCNPQLQDLGSLCTDLDARLRLVRKFPGLWSDNLVRQWGVKVHHGMVTCALTYVIFHMKFLFGKLKGPKKLKAPLPTPPTLLLRSTVV</sequence>
<dbReference type="Proteomes" id="UP001189429">
    <property type="component" value="Unassembled WGS sequence"/>
</dbReference>
<dbReference type="EMBL" id="CAUYUJ010016734">
    <property type="protein sequence ID" value="CAK0868323.1"/>
    <property type="molecule type" value="Genomic_DNA"/>
</dbReference>
<evidence type="ECO:0000313" key="1">
    <source>
        <dbReference type="EMBL" id="CAK0868323.1"/>
    </source>
</evidence>
<feature type="non-terminal residue" evidence="1">
    <location>
        <position position="1"/>
    </location>
</feature>
<keyword evidence="2" id="KW-1185">Reference proteome</keyword>
<accession>A0ABN9V619</accession>
<name>A0ABN9V619_9DINO</name>
<gene>
    <name evidence="1" type="ORF">PCOR1329_LOCUS55016</name>
</gene>
<reference evidence="1" key="1">
    <citation type="submission" date="2023-10" db="EMBL/GenBank/DDBJ databases">
        <authorList>
            <person name="Chen Y."/>
            <person name="Shah S."/>
            <person name="Dougan E. K."/>
            <person name="Thang M."/>
            <person name="Chan C."/>
        </authorList>
    </citation>
    <scope>NUCLEOTIDE SEQUENCE [LARGE SCALE GENOMIC DNA]</scope>
</reference>
<comment type="caution">
    <text evidence="1">The sequence shown here is derived from an EMBL/GenBank/DDBJ whole genome shotgun (WGS) entry which is preliminary data.</text>
</comment>